<evidence type="ECO:0000313" key="3">
    <source>
        <dbReference type="Proteomes" id="UP000707451"/>
    </source>
</evidence>
<dbReference type="Pfam" id="PF06108">
    <property type="entry name" value="DUF952"/>
    <property type="match status" value="1"/>
</dbReference>
<dbReference type="InterPro" id="IPR009297">
    <property type="entry name" value="DUF952"/>
</dbReference>
<sequence>MSNHPLAPSVDPSFVYKLISPASTFSPSDKVLPLSALDKADGFYHLSTSAQVPGTANRFFPKSKFNDLLILKIKFEAIKPQVKWEAAKGEHPTDVSRIFPHVYGDLLQEEAIVGTILCEWDEEAEAWDFSSGWEDRLQKPPPKMLSKILPDIATQYGLRQYQLTIIGFVVIHGFLHTALFMDGMVTHLFFALEIISLIYIYFFPAEYTARPLSKLRNQLPIQLTFAALWASYHIFLPLQGNASLFSPKEVLLEEVTKTLRRNAGQEAVIVQDKQEGQEQGDAIFYTPYANHMAIFMGGLGGLSVLIAAWFIVEAFLVMLKYFAFSQVEKDNKAKAAPAAAAKKEN</sequence>
<dbReference type="Gene3D" id="3.20.170.20">
    <property type="entry name" value="Protein of unknown function DUF952"/>
    <property type="match status" value="1"/>
</dbReference>
<evidence type="ECO:0000256" key="1">
    <source>
        <dbReference type="SAM" id="Phobius"/>
    </source>
</evidence>
<protein>
    <submittedName>
        <fullName evidence="2">Uncharacterized protein</fullName>
    </submittedName>
</protein>
<dbReference type="OrthoDB" id="3335358at2759"/>
<dbReference type="SUPFAM" id="SSF56399">
    <property type="entry name" value="ADP-ribosylation"/>
    <property type="match status" value="1"/>
</dbReference>
<keyword evidence="3" id="KW-1185">Reference proteome</keyword>
<feature type="transmembrane region" description="Helical" evidence="1">
    <location>
        <begin position="219"/>
        <end position="238"/>
    </location>
</feature>
<reference evidence="2" key="1">
    <citation type="submission" date="2021-06" db="EMBL/GenBank/DDBJ databases">
        <title>Genome Sequence of Mortierella hyaline Strain SCG-10, a Cold-Adapted, Nitrate-Reducing Fungus Isolated from Soil in Minnesota, USA.</title>
        <authorList>
            <person name="Aldossari N."/>
        </authorList>
    </citation>
    <scope>NUCLEOTIDE SEQUENCE</scope>
    <source>
        <strain evidence="2">SCG-10</strain>
    </source>
</reference>
<keyword evidence="1" id="KW-0812">Transmembrane</keyword>
<name>A0A9P7Y1B3_9FUNG</name>
<feature type="transmembrane region" description="Helical" evidence="1">
    <location>
        <begin position="294"/>
        <end position="319"/>
    </location>
</feature>
<organism evidence="2 3">
    <name type="scientific">Linnemannia hyalina</name>
    <dbReference type="NCBI Taxonomy" id="64524"/>
    <lineage>
        <taxon>Eukaryota</taxon>
        <taxon>Fungi</taxon>
        <taxon>Fungi incertae sedis</taxon>
        <taxon>Mucoromycota</taxon>
        <taxon>Mortierellomycotina</taxon>
        <taxon>Mortierellomycetes</taxon>
        <taxon>Mortierellales</taxon>
        <taxon>Mortierellaceae</taxon>
        <taxon>Linnemannia</taxon>
    </lineage>
</organism>
<dbReference type="Proteomes" id="UP000707451">
    <property type="component" value="Unassembled WGS sequence"/>
</dbReference>
<keyword evidence="1" id="KW-0472">Membrane</keyword>
<dbReference type="PANTHER" id="PTHR34129:SF1">
    <property type="entry name" value="DUF952 DOMAIN-CONTAINING PROTEIN"/>
    <property type="match status" value="1"/>
</dbReference>
<feature type="transmembrane region" description="Helical" evidence="1">
    <location>
        <begin position="163"/>
        <end position="181"/>
    </location>
</feature>
<keyword evidence="1" id="KW-1133">Transmembrane helix</keyword>
<evidence type="ECO:0000313" key="2">
    <source>
        <dbReference type="EMBL" id="KAG9070458.1"/>
    </source>
</evidence>
<gene>
    <name evidence="2" type="ORF">KI688_007994</name>
</gene>
<accession>A0A9P7Y1B3</accession>
<dbReference type="PANTHER" id="PTHR34129">
    <property type="entry name" value="BLR1139 PROTEIN"/>
    <property type="match status" value="1"/>
</dbReference>
<comment type="caution">
    <text evidence="2">The sequence shown here is derived from an EMBL/GenBank/DDBJ whole genome shotgun (WGS) entry which is preliminary data.</text>
</comment>
<feature type="transmembrane region" description="Helical" evidence="1">
    <location>
        <begin position="187"/>
        <end position="207"/>
    </location>
</feature>
<proteinExistence type="predicted"/>
<dbReference type="EMBL" id="JAHRHY010000003">
    <property type="protein sequence ID" value="KAG9070458.1"/>
    <property type="molecule type" value="Genomic_DNA"/>
</dbReference>
<dbReference type="AlphaFoldDB" id="A0A9P7Y1B3"/>